<dbReference type="STRING" id="1802451.A3C82_00820"/>
<dbReference type="GO" id="GO:0006260">
    <property type="term" value="P:DNA replication"/>
    <property type="evidence" value="ECO:0007669"/>
    <property type="project" value="InterPro"/>
</dbReference>
<dbReference type="Proteomes" id="UP000176901">
    <property type="component" value="Unassembled WGS sequence"/>
</dbReference>
<dbReference type="NCBIfam" id="TIGR00621">
    <property type="entry name" value="ssb"/>
    <property type="match status" value="1"/>
</dbReference>
<dbReference type="GO" id="GO:0009295">
    <property type="term" value="C:nucleoid"/>
    <property type="evidence" value="ECO:0007669"/>
    <property type="project" value="TreeGrafter"/>
</dbReference>
<gene>
    <name evidence="5" type="ORF">A3C82_00820</name>
</gene>
<protein>
    <recommendedName>
        <fullName evidence="2 3">Single-stranded DNA-binding protein</fullName>
        <shortName evidence="2">SSB</shortName>
    </recommendedName>
</protein>
<evidence type="ECO:0000256" key="1">
    <source>
        <dbReference type="ARBA" id="ARBA00023125"/>
    </source>
</evidence>
<evidence type="ECO:0000256" key="2">
    <source>
        <dbReference type="HAMAP-Rule" id="MF_00984"/>
    </source>
</evidence>
<name>A0A1G2R1T8_9BACT</name>
<feature type="compositionally biased region" description="Acidic residues" evidence="4">
    <location>
        <begin position="134"/>
        <end position="146"/>
    </location>
</feature>
<evidence type="ECO:0000256" key="3">
    <source>
        <dbReference type="PIRNR" id="PIRNR002070"/>
    </source>
</evidence>
<comment type="caution">
    <text evidence="2">Lacks conserved residue(s) required for the propagation of feature annotation.</text>
</comment>
<organism evidence="5 6">
    <name type="scientific">Candidatus Wildermuthbacteria bacterium RIFCSPHIGHO2_02_FULL_47_12</name>
    <dbReference type="NCBI Taxonomy" id="1802451"/>
    <lineage>
        <taxon>Bacteria</taxon>
        <taxon>Candidatus Wildermuthiibacteriota</taxon>
    </lineage>
</organism>
<dbReference type="Pfam" id="PF00436">
    <property type="entry name" value="SSB"/>
    <property type="match status" value="1"/>
</dbReference>
<dbReference type="AlphaFoldDB" id="A0A1G2R1T8"/>
<evidence type="ECO:0000313" key="5">
    <source>
        <dbReference type="EMBL" id="OHA66800.1"/>
    </source>
</evidence>
<evidence type="ECO:0000313" key="6">
    <source>
        <dbReference type="Proteomes" id="UP000176901"/>
    </source>
</evidence>
<dbReference type="PROSITE" id="PS50935">
    <property type="entry name" value="SSB"/>
    <property type="match status" value="1"/>
</dbReference>
<feature type="region of interest" description="Disordered" evidence="4">
    <location>
        <begin position="102"/>
        <end position="154"/>
    </location>
</feature>
<dbReference type="HAMAP" id="MF_00984">
    <property type="entry name" value="SSB"/>
    <property type="match status" value="1"/>
</dbReference>
<dbReference type="InterPro" id="IPR011344">
    <property type="entry name" value="ssDNA-bd"/>
</dbReference>
<dbReference type="EMBL" id="MHTW01000024">
    <property type="protein sequence ID" value="OHA66800.1"/>
    <property type="molecule type" value="Genomic_DNA"/>
</dbReference>
<accession>A0A1G2R1T8</accession>
<dbReference type="Gene3D" id="2.40.50.140">
    <property type="entry name" value="Nucleic acid-binding proteins"/>
    <property type="match status" value="1"/>
</dbReference>
<comment type="caution">
    <text evidence="5">The sequence shown here is derived from an EMBL/GenBank/DDBJ whole genome shotgun (WGS) entry which is preliminary data.</text>
</comment>
<dbReference type="SUPFAM" id="SSF50249">
    <property type="entry name" value="Nucleic acid-binding proteins"/>
    <property type="match status" value="1"/>
</dbReference>
<dbReference type="InterPro" id="IPR012340">
    <property type="entry name" value="NA-bd_OB-fold"/>
</dbReference>
<keyword evidence="1 2" id="KW-0238">DNA-binding</keyword>
<dbReference type="GO" id="GO:0003697">
    <property type="term" value="F:single-stranded DNA binding"/>
    <property type="evidence" value="ECO:0007669"/>
    <property type="project" value="UniProtKB-UniRule"/>
</dbReference>
<dbReference type="InterPro" id="IPR000424">
    <property type="entry name" value="Primosome_PriB/ssb"/>
</dbReference>
<sequence>MNVNIVILVGRLTDNPESRTTPGGQQVCSFRMATNRTWTDRQGTKQERVEYHTVIAWRRLAEIASQYLTKGGLVFVEGHLETRSWQGADGQKKYRTEIIADRLQLGPRSSGGAAPSQPKEEPAQEPSSTKDSANEEEIPIIEENQEIDVKDIPF</sequence>
<dbReference type="PANTHER" id="PTHR10302">
    <property type="entry name" value="SINGLE-STRANDED DNA-BINDING PROTEIN"/>
    <property type="match status" value="1"/>
</dbReference>
<reference evidence="5 6" key="1">
    <citation type="journal article" date="2016" name="Nat. Commun.">
        <title>Thousands of microbial genomes shed light on interconnected biogeochemical processes in an aquifer system.</title>
        <authorList>
            <person name="Anantharaman K."/>
            <person name="Brown C.T."/>
            <person name="Hug L.A."/>
            <person name="Sharon I."/>
            <person name="Castelle C.J."/>
            <person name="Probst A.J."/>
            <person name="Thomas B.C."/>
            <person name="Singh A."/>
            <person name="Wilkins M.J."/>
            <person name="Karaoz U."/>
            <person name="Brodie E.L."/>
            <person name="Williams K.H."/>
            <person name="Hubbard S.S."/>
            <person name="Banfield J.F."/>
        </authorList>
    </citation>
    <scope>NUCLEOTIDE SEQUENCE [LARGE SCALE GENOMIC DNA]</scope>
</reference>
<dbReference type="PANTHER" id="PTHR10302:SF27">
    <property type="entry name" value="SINGLE-STRANDED DNA-BINDING PROTEIN"/>
    <property type="match status" value="1"/>
</dbReference>
<evidence type="ECO:0000256" key="4">
    <source>
        <dbReference type="SAM" id="MobiDB-lite"/>
    </source>
</evidence>
<proteinExistence type="inferred from homology"/>
<dbReference type="PIRSF" id="PIRSF002070">
    <property type="entry name" value="SSB"/>
    <property type="match status" value="1"/>
</dbReference>
<dbReference type="CDD" id="cd04496">
    <property type="entry name" value="SSB_OBF"/>
    <property type="match status" value="1"/>
</dbReference>
<comment type="subunit">
    <text evidence="2">Homotetramer.</text>
</comment>